<dbReference type="InterPro" id="IPR036380">
    <property type="entry name" value="Isochorismatase-like_sf"/>
</dbReference>
<dbReference type="Gene3D" id="3.40.50.850">
    <property type="entry name" value="Isochorismatase-like"/>
    <property type="match status" value="1"/>
</dbReference>
<dbReference type="RefSeq" id="WP_165279247.1">
    <property type="nucleotide sequence ID" value="NZ_JAUZQE010000020.1"/>
</dbReference>
<dbReference type="PANTHER" id="PTHR14119">
    <property type="entry name" value="HYDROLASE"/>
    <property type="match status" value="1"/>
</dbReference>
<evidence type="ECO:0000313" key="3">
    <source>
        <dbReference type="Proteomes" id="UP001232156"/>
    </source>
</evidence>
<dbReference type="PANTHER" id="PTHR14119:SF3">
    <property type="entry name" value="ISOCHORISMATASE DOMAIN-CONTAINING PROTEIN 2"/>
    <property type="match status" value="1"/>
</dbReference>
<dbReference type="SUPFAM" id="SSF52499">
    <property type="entry name" value="Isochorismatase-like hydrolases"/>
    <property type="match status" value="1"/>
</dbReference>
<evidence type="ECO:0000313" key="2">
    <source>
        <dbReference type="EMBL" id="MDR4126231.1"/>
    </source>
</evidence>
<comment type="caution">
    <text evidence="2">The sequence shown here is derived from an EMBL/GenBank/DDBJ whole genome shotgun (WGS) entry which is preliminary data.</text>
</comment>
<dbReference type="Proteomes" id="UP001232156">
    <property type="component" value="Unassembled WGS sequence"/>
</dbReference>
<accession>A0ABU1D7A6</accession>
<sequence length="206" mass="21997">MTVPRLLAAHDSMVLLVDMQTGLLPAIHDGEALVSRVYRLLGAARALDIPVVATEHCADKIGATDTRLAALAGQVLHKVHFDATREPDMTAQLPVGRHNVLVVGTEAHVCVLQTALGLQLAGLNPWLVADGIGSRRESDRAAALQRWLQGGGNIVTSEMAMFEWLGSARNPAFREVLALIKASDETIVANANHSFVSESQSVQDLG</sequence>
<dbReference type="EMBL" id="JAUZQE010000020">
    <property type="protein sequence ID" value="MDR4126231.1"/>
    <property type="molecule type" value="Genomic_DNA"/>
</dbReference>
<evidence type="ECO:0000259" key="1">
    <source>
        <dbReference type="Pfam" id="PF00857"/>
    </source>
</evidence>
<dbReference type="InterPro" id="IPR000868">
    <property type="entry name" value="Isochorismatase-like_dom"/>
</dbReference>
<protein>
    <submittedName>
        <fullName evidence="2">Isochorismatase family protein</fullName>
    </submittedName>
</protein>
<dbReference type="InterPro" id="IPR050993">
    <property type="entry name" value="Isochorismatase_domain"/>
</dbReference>
<feature type="domain" description="Isochorismatase-like" evidence="1">
    <location>
        <begin position="13"/>
        <end position="158"/>
    </location>
</feature>
<gene>
    <name evidence="2" type="ORF">Q8947_09585</name>
</gene>
<dbReference type="Pfam" id="PF00857">
    <property type="entry name" value="Isochorismatase"/>
    <property type="match status" value="1"/>
</dbReference>
<keyword evidence="3" id="KW-1185">Reference proteome</keyword>
<reference evidence="2 3" key="1">
    <citation type="submission" date="2023-08" db="EMBL/GenBank/DDBJ databases">
        <title>Alcaligenaceae gen. nov., a novel taxon isolated from the sludge of Yixing Pesticide Factory.</title>
        <authorList>
            <person name="Ruan L."/>
        </authorList>
    </citation>
    <scope>NUCLEOTIDE SEQUENCE [LARGE SCALE GENOMIC DNA]</scope>
    <source>
        <strain evidence="2 3">LG-2</strain>
    </source>
</reference>
<proteinExistence type="predicted"/>
<organism evidence="2 3">
    <name type="scientific">Yanghanlia caeni</name>
    <dbReference type="NCBI Taxonomy" id="3064283"/>
    <lineage>
        <taxon>Bacteria</taxon>
        <taxon>Pseudomonadati</taxon>
        <taxon>Pseudomonadota</taxon>
        <taxon>Betaproteobacteria</taxon>
        <taxon>Burkholderiales</taxon>
        <taxon>Alcaligenaceae</taxon>
        <taxon>Yanghanlia</taxon>
    </lineage>
</organism>
<name>A0ABU1D7A6_9BURK</name>